<evidence type="ECO:0000313" key="2">
    <source>
        <dbReference type="Proteomes" id="UP000095725"/>
    </source>
</evidence>
<dbReference type="EMBL" id="CZBL01000001">
    <property type="protein sequence ID" value="CUP43040.1"/>
    <property type="molecule type" value="Genomic_DNA"/>
</dbReference>
<reference evidence="1 2" key="1">
    <citation type="submission" date="2015-09" db="EMBL/GenBank/DDBJ databases">
        <authorList>
            <consortium name="Pathogen Informatics"/>
        </authorList>
    </citation>
    <scope>NUCLEOTIDE SEQUENCE [LARGE SCALE GENOMIC DNA]</scope>
    <source>
        <strain evidence="1 2">2789STDY5834946</strain>
    </source>
</reference>
<gene>
    <name evidence="1" type="ORF">ERS852558_00193</name>
</gene>
<organism evidence="1 2">
    <name type="scientific">Bacteroides caccae</name>
    <dbReference type="NCBI Taxonomy" id="47678"/>
    <lineage>
        <taxon>Bacteria</taxon>
        <taxon>Pseudomonadati</taxon>
        <taxon>Bacteroidota</taxon>
        <taxon>Bacteroidia</taxon>
        <taxon>Bacteroidales</taxon>
        <taxon>Bacteroidaceae</taxon>
        <taxon>Bacteroides</taxon>
    </lineage>
</organism>
<proteinExistence type="predicted"/>
<accession>A0A174N9I7</accession>
<protein>
    <recommendedName>
        <fullName evidence="3">Apea-like HEPN domain-containing protein</fullName>
    </recommendedName>
</protein>
<dbReference type="AlphaFoldDB" id="A0A174N9I7"/>
<evidence type="ECO:0008006" key="3">
    <source>
        <dbReference type="Google" id="ProtNLM"/>
    </source>
</evidence>
<dbReference type="RefSeq" id="WP_032854348.1">
    <property type="nucleotide sequence ID" value="NZ_CP081920.1"/>
</dbReference>
<evidence type="ECO:0000313" key="1">
    <source>
        <dbReference type="EMBL" id="CUP43040.1"/>
    </source>
</evidence>
<name>A0A174N9I7_9BACE</name>
<dbReference type="Proteomes" id="UP000095725">
    <property type="component" value="Unassembled WGS sequence"/>
</dbReference>
<sequence>MKRSDLYRAVARDIAAKAKNDRLIDDDEENSVNDNIVNYDSIGNLGTVDIFDDINKLGIYKEVAKVINLFDGTDNADIAFGSNIYFGNVEQKNEPNYVKDVCIYDSTNKFTVITSEMLYGVCRNPINTTQIRNIFESILGVLNNNAIDTTDFWNLCKNPVPQKFIIVTNTTLPIPLKQDDLWNLFSFGYLLYINGYAVTKHPDLDFDKSRKFKNSILYTSNKEYAQYYDVYNLIGESHYCDDVLSRYLNMYHILEYMVFRSHLVNLSKGSIRKNAFVRRTIEKMTRNNKSETDVIIDTLPKLFPNLSSMIGLDAAQKRTVQTFFDINISGSSDKKMAELIYKIRNSIAHNKATELHFGFGNIDEYHAMISVIRKIVEIMENRIIDLINNNNPNHPLEYEKREFLVY</sequence>